<comment type="similarity">
    <text evidence="1 2">Belongs to the Cu-Zn superoxide dismutase family.</text>
</comment>
<keyword evidence="6" id="KW-1185">Reference proteome</keyword>
<evidence type="ECO:0000256" key="2">
    <source>
        <dbReference type="RuleBase" id="RU000393"/>
    </source>
</evidence>
<dbReference type="PANTHER" id="PTHR10003">
    <property type="entry name" value="SUPEROXIDE DISMUTASE CU-ZN -RELATED"/>
    <property type="match status" value="1"/>
</dbReference>
<keyword evidence="3" id="KW-0732">Signal</keyword>
<dbReference type="Gene3D" id="2.60.40.200">
    <property type="entry name" value="Superoxide dismutase, copper/zinc binding domain"/>
    <property type="match status" value="1"/>
</dbReference>
<proteinExistence type="inferred from homology"/>
<dbReference type="InterPro" id="IPR024134">
    <property type="entry name" value="SOD_Cu/Zn_/chaperone"/>
</dbReference>
<dbReference type="Proteomes" id="UP001177080">
    <property type="component" value="Unassembled WGS sequence"/>
</dbReference>
<keyword evidence="2" id="KW-0560">Oxidoreductase</keyword>
<gene>
    <name evidence="5" type="ORF">GB928_016495</name>
</gene>
<accession>A0ABT8XHF1</accession>
<name>A0ABT8XHF1_9HYPH</name>
<organism evidence="5 6">
    <name type="scientific">Shinella curvata</name>
    <dbReference type="NCBI Taxonomy" id="1817964"/>
    <lineage>
        <taxon>Bacteria</taxon>
        <taxon>Pseudomonadati</taxon>
        <taxon>Pseudomonadota</taxon>
        <taxon>Alphaproteobacteria</taxon>
        <taxon>Hyphomicrobiales</taxon>
        <taxon>Rhizobiaceae</taxon>
        <taxon>Shinella</taxon>
    </lineage>
</organism>
<dbReference type="InterPro" id="IPR036423">
    <property type="entry name" value="SOD-like_Cu/Zn_dom_sf"/>
</dbReference>
<dbReference type="SUPFAM" id="SSF49329">
    <property type="entry name" value="Cu,Zn superoxide dismutase-like"/>
    <property type="match status" value="1"/>
</dbReference>
<sequence>MWKILTLATMAGAIATVGVPALAQQAKSTAQANFVDLKGKETGRAHLTASRDGVLFEVEVSGLEPRKWVALHIHETGNCDDHAEGHKASGGHFNPGKSEHGFLAANGPHAGDLPNQYVAEDGVLRAQIYSSLVRLDDPERGIRGRAMIVHAGSDDYRTDPAGGAGDRIACAVIE</sequence>
<reference evidence="5" key="1">
    <citation type="submission" date="2022-04" db="EMBL/GenBank/DDBJ databases">
        <title>Shinella lacus sp. nov., a novel member of the genus Shinella from water.</title>
        <authorList>
            <person name="Deng Y."/>
        </authorList>
    </citation>
    <scope>NUCLEOTIDE SEQUENCE</scope>
    <source>
        <strain evidence="5">JCM 31239</strain>
    </source>
</reference>
<protein>
    <recommendedName>
        <fullName evidence="2">Superoxide dismutase [Cu-Zn]</fullName>
        <ecNumber evidence="2">1.15.1.1</ecNumber>
    </recommendedName>
</protein>
<feature type="signal peptide" evidence="3">
    <location>
        <begin position="1"/>
        <end position="23"/>
    </location>
</feature>
<dbReference type="EC" id="1.15.1.1" evidence="2"/>
<dbReference type="EMBL" id="WHSC02000007">
    <property type="protein sequence ID" value="MDO6122794.1"/>
    <property type="molecule type" value="Genomic_DNA"/>
</dbReference>
<evidence type="ECO:0000313" key="6">
    <source>
        <dbReference type="Proteomes" id="UP001177080"/>
    </source>
</evidence>
<feature type="domain" description="Superoxide dismutase copper/zinc binding" evidence="4">
    <location>
        <begin position="42"/>
        <end position="173"/>
    </location>
</feature>
<dbReference type="CDD" id="cd00305">
    <property type="entry name" value="Cu-Zn_Superoxide_Dismutase"/>
    <property type="match status" value="1"/>
</dbReference>
<feature type="chain" id="PRO_5045133962" description="Superoxide dismutase [Cu-Zn]" evidence="3">
    <location>
        <begin position="24"/>
        <end position="174"/>
    </location>
</feature>
<comment type="cofactor">
    <cofactor evidence="2">
        <name>Cu cation</name>
        <dbReference type="ChEBI" id="CHEBI:23378"/>
    </cofactor>
    <text evidence="2">Binds 1 copper ion per subunit.</text>
</comment>
<evidence type="ECO:0000256" key="3">
    <source>
        <dbReference type="SAM" id="SignalP"/>
    </source>
</evidence>
<dbReference type="Pfam" id="PF00080">
    <property type="entry name" value="Sod_Cu"/>
    <property type="match status" value="1"/>
</dbReference>
<comment type="cofactor">
    <cofactor evidence="2">
        <name>Zn(2+)</name>
        <dbReference type="ChEBI" id="CHEBI:29105"/>
    </cofactor>
    <text evidence="2">Binds 1 zinc ion per subunit.</text>
</comment>
<dbReference type="PROSITE" id="PS00332">
    <property type="entry name" value="SOD_CU_ZN_2"/>
    <property type="match status" value="1"/>
</dbReference>
<evidence type="ECO:0000313" key="5">
    <source>
        <dbReference type="EMBL" id="MDO6122794.1"/>
    </source>
</evidence>
<dbReference type="RefSeq" id="WP_244760469.1">
    <property type="nucleotide sequence ID" value="NZ_JALJCJ010000002.1"/>
</dbReference>
<keyword evidence="2" id="KW-0186">Copper</keyword>
<evidence type="ECO:0000256" key="1">
    <source>
        <dbReference type="ARBA" id="ARBA00010457"/>
    </source>
</evidence>
<comment type="function">
    <text evidence="2">Destroys radicals which are normally produced within the cells and which are toxic to biological systems.</text>
</comment>
<evidence type="ECO:0000259" key="4">
    <source>
        <dbReference type="Pfam" id="PF00080"/>
    </source>
</evidence>
<dbReference type="InterPro" id="IPR001424">
    <property type="entry name" value="SOD_Cu_Zn_dom"/>
</dbReference>
<comment type="caution">
    <text evidence="5">The sequence shown here is derived from an EMBL/GenBank/DDBJ whole genome shotgun (WGS) entry which is preliminary data.</text>
</comment>
<keyword evidence="2" id="KW-0479">Metal-binding</keyword>
<comment type="catalytic activity">
    <reaction evidence="2">
        <text>2 superoxide + 2 H(+) = H2O2 + O2</text>
        <dbReference type="Rhea" id="RHEA:20696"/>
        <dbReference type="ChEBI" id="CHEBI:15378"/>
        <dbReference type="ChEBI" id="CHEBI:15379"/>
        <dbReference type="ChEBI" id="CHEBI:16240"/>
        <dbReference type="ChEBI" id="CHEBI:18421"/>
        <dbReference type="EC" id="1.15.1.1"/>
    </reaction>
</comment>
<dbReference type="InterPro" id="IPR018152">
    <property type="entry name" value="SOD_Cu/Zn_BS"/>
</dbReference>
<keyword evidence="2" id="KW-0862">Zinc</keyword>